<dbReference type="FunFam" id="2.40.10.10:FF:000068">
    <property type="entry name" value="transmembrane protease serine 2"/>
    <property type="match status" value="1"/>
</dbReference>
<dbReference type="InterPro" id="IPR051487">
    <property type="entry name" value="Ser/Thr_Proteases_Immune/Dev"/>
</dbReference>
<reference evidence="5" key="1">
    <citation type="submission" date="2022-08" db="UniProtKB">
        <authorList>
            <consortium name="EnsemblMetazoa"/>
        </authorList>
    </citation>
    <scope>IDENTIFICATION</scope>
    <source>
        <strain evidence="5">Israel</strain>
    </source>
</reference>
<dbReference type="PRINTS" id="PR00722">
    <property type="entry name" value="CHYMOTRYPSIN"/>
</dbReference>
<keyword evidence="1" id="KW-1015">Disulfide bond</keyword>
<accession>A0A1B0DLV2</accession>
<dbReference type="InterPro" id="IPR001314">
    <property type="entry name" value="Peptidase_S1A"/>
</dbReference>
<dbReference type="InterPro" id="IPR009003">
    <property type="entry name" value="Peptidase_S1_PA"/>
</dbReference>
<dbReference type="VEuPathDB" id="VectorBase:PPAPM1_003688"/>
<dbReference type="GO" id="GO:0004252">
    <property type="term" value="F:serine-type endopeptidase activity"/>
    <property type="evidence" value="ECO:0007669"/>
    <property type="project" value="InterPro"/>
</dbReference>
<comment type="caution">
    <text evidence="4">Lacks conserved residue(s) required for the propagation of feature annotation.</text>
</comment>
<evidence type="ECO:0000256" key="2">
    <source>
        <dbReference type="ARBA" id="ARBA00023180"/>
    </source>
</evidence>
<dbReference type="InterPro" id="IPR001254">
    <property type="entry name" value="Trypsin_dom"/>
</dbReference>
<dbReference type="PANTHER" id="PTHR24256">
    <property type="entry name" value="TRYPTASE-RELATED"/>
    <property type="match status" value="1"/>
</dbReference>
<dbReference type="PROSITE" id="PS50240">
    <property type="entry name" value="TRYPSIN_DOM"/>
    <property type="match status" value="1"/>
</dbReference>
<sequence>MPLNVQFSFYNIVPVFVVLFCGCLLPSVLGQQSCNNNPVNVGTSPIVVSSPNYANYYSPGSRCSWPITTFSDYRIRLTCTVVQVPNQNNGCPLDYISVSRTGRADHADGYRYCGTGTFEEFSDYNQMNIALFSQLNSPGGRFYCTVRAFFEPCNCGRRKSTRIVGGQNAAVNEFPMMVAIYDLNTRTIICGATLISEQRAVTAQHCLANQTPGSIVLVVGEHDISVGSDTPYTAVYNVESFVCYTDCNLNTNNQNDIALIKTTTPIQMNPGVGIACLPFKYNTNTVSQFSGYTVEAAGWGTTEFSGPRPNILQKVQLNVISQPQCQSVLGSAINNNHICTFTTNKDTCQYDSGGGLWWTGPDNGRLYVIGINSFGVACADNRTPSVATRVTQYLNWIMVNSPESRYCSV</sequence>
<dbReference type="Proteomes" id="UP000092462">
    <property type="component" value="Unassembled WGS sequence"/>
</dbReference>
<dbReference type="SMART" id="SM00042">
    <property type="entry name" value="CUB"/>
    <property type="match status" value="1"/>
</dbReference>
<dbReference type="SUPFAM" id="SSF50494">
    <property type="entry name" value="Trypsin-like serine proteases"/>
    <property type="match status" value="1"/>
</dbReference>
<dbReference type="CDD" id="cd00190">
    <property type="entry name" value="Tryp_SPc"/>
    <property type="match status" value="1"/>
</dbReference>
<evidence type="ECO:0000256" key="3">
    <source>
        <dbReference type="ARBA" id="ARBA00024195"/>
    </source>
</evidence>
<dbReference type="AlphaFoldDB" id="A0A1B0DLV2"/>
<dbReference type="InterPro" id="IPR000859">
    <property type="entry name" value="CUB_dom"/>
</dbReference>
<dbReference type="Pfam" id="PF00089">
    <property type="entry name" value="Trypsin"/>
    <property type="match status" value="1"/>
</dbReference>
<organism evidence="5 6">
    <name type="scientific">Phlebotomus papatasi</name>
    <name type="common">Sandfly</name>
    <dbReference type="NCBI Taxonomy" id="29031"/>
    <lineage>
        <taxon>Eukaryota</taxon>
        <taxon>Metazoa</taxon>
        <taxon>Ecdysozoa</taxon>
        <taxon>Arthropoda</taxon>
        <taxon>Hexapoda</taxon>
        <taxon>Insecta</taxon>
        <taxon>Pterygota</taxon>
        <taxon>Neoptera</taxon>
        <taxon>Endopterygota</taxon>
        <taxon>Diptera</taxon>
        <taxon>Nematocera</taxon>
        <taxon>Psychodoidea</taxon>
        <taxon>Psychodidae</taxon>
        <taxon>Phlebotomus</taxon>
        <taxon>Phlebotomus</taxon>
    </lineage>
</organism>
<dbReference type="CDD" id="cd00041">
    <property type="entry name" value="CUB"/>
    <property type="match status" value="1"/>
</dbReference>
<protein>
    <recommendedName>
        <fullName evidence="7">Peptidase S1 domain-containing protein</fullName>
    </recommendedName>
</protein>
<dbReference type="GO" id="GO:0006508">
    <property type="term" value="P:proteolysis"/>
    <property type="evidence" value="ECO:0007669"/>
    <property type="project" value="InterPro"/>
</dbReference>
<evidence type="ECO:0000256" key="4">
    <source>
        <dbReference type="PROSITE-ProRule" id="PRU00059"/>
    </source>
</evidence>
<evidence type="ECO:0000313" key="5">
    <source>
        <dbReference type="EnsemblMetazoa" id="PPAI009342-PA"/>
    </source>
</evidence>
<dbReference type="InterPro" id="IPR035914">
    <property type="entry name" value="Sperma_CUB_dom_sf"/>
</dbReference>
<dbReference type="VEuPathDB" id="VectorBase:PPAI009342"/>
<evidence type="ECO:0000256" key="1">
    <source>
        <dbReference type="ARBA" id="ARBA00023157"/>
    </source>
</evidence>
<proteinExistence type="inferred from homology"/>
<dbReference type="PROSITE" id="PS01180">
    <property type="entry name" value="CUB"/>
    <property type="match status" value="1"/>
</dbReference>
<dbReference type="InterPro" id="IPR043504">
    <property type="entry name" value="Peptidase_S1_PA_chymotrypsin"/>
</dbReference>
<keyword evidence="6" id="KW-1185">Reference proteome</keyword>
<dbReference type="SMART" id="SM00020">
    <property type="entry name" value="Tryp_SPc"/>
    <property type="match status" value="1"/>
</dbReference>
<dbReference type="SUPFAM" id="SSF49854">
    <property type="entry name" value="Spermadhesin, CUB domain"/>
    <property type="match status" value="1"/>
</dbReference>
<dbReference type="EnsemblMetazoa" id="PPAI009342-RA">
    <property type="protein sequence ID" value="PPAI009342-PA"/>
    <property type="gene ID" value="PPAI009342"/>
</dbReference>
<comment type="similarity">
    <text evidence="3">Belongs to the peptidase S1 family. CLIP subfamily.</text>
</comment>
<dbReference type="Gene3D" id="2.40.10.10">
    <property type="entry name" value="Trypsin-like serine proteases"/>
    <property type="match status" value="1"/>
</dbReference>
<name>A0A1B0DLV2_PHLPP</name>
<evidence type="ECO:0000313" key="6">
    <source>
        <dbReference type="Proteomes" id="UP000092462"/>
    </source>
</evidence>
<dbReference type="EMBL" id="AJVK01036682">
    <property type="status" value="NOT_ANNOTATED_CDS"/>
    <property type="molecule type" value="Genomic_DNA"/>
</dbReference>
<dbReference type="Gene3D" id="2.60.120.290">
    <property type="entry name" value="Spermadhesin, CUB domain"/>
    <property type="match status" value="1"/>
</dbReference>
<keyword evidence="2" id="KW-0325">Glycoprotein</keyword>
<evidence type="ECO:0008006" key="7">
    <source>
        <dbReference type="Google" id="ProtNLM"/>
    </source>
</evidence>
<dbReference type="Pfam" id="PF00431">
    <property type="entry name" value="CUB"/>
    <property type="match status" value="1"/>
</dbReference>